<dbReference type="eggNOG" id="ENOG502Z917">
    <property type="taxonomic scope" value="Bacteria"/>
</dbReference>
<feature type="region of interest" description="Disordered" evidence="1">
    <location>
        <begin position="237"/>
        <end position="258"/>
    </location>
</feature>
<dbReference type="KEGG" id="plm:Plim_3876"/>
<evidence type="ECO:0000256" key="1">
    <source>
        <dbReference type="SAM" id="MobiDB-lite"/>
    </source>
</evidence>
<name>D5SX66_PLAL2</name>
<dbReference type="HOGENOM" id="CLU_712975_0_0_0"/>
<feature type="region of interest" description="Disordered" evidence="1">
    <location>
        <begin position="400"/>
        <end position="422"/>
    </location>
</feature>
<protein>
    <submittedName>
        <fullName evidence="2">Uncharacterized protein</fullName>
    </submittedName>
</protein>
<organism evidence="2 3">
    <name type="scientific">Planctopirus limnophila (strain ATCC 43296 / DSM 3776 / IFAM 1008 / Mu 290)</name>
    <name type="common">Planctomyces limnophilus</name>
    <dbReference type="NCBI Taxonomy" id="521674"/>
    <lineage>
        <taxon>Bacteria</taxon>
        <taxon>Pseudomonadati</taxon>
        <taxon>Planctomycetota</taxon>
        <taxon>Planctomycetia</taxon>
        <taxon>Planctomycetales</taxon>
        <taxon>Planctomycetaceae</taxon>
        <taxon>Planctopirus</taxon>
    </lineage>
</organism>
<dbReference type="Proteomes" id="UP000002220">
    <property type="component" value="Chromosome"/>
</dbReference>
<accession>D5SX66</accession>
<evidence type="ECO:0000313" key="3">
    <source>
        <dbReference type="Proteomes" id="UP000002220"/>
    </source>
</evidence>
<dbReference type="OrthoDB" id="208599at2"/>
<dbReference type="EMBL" id="CP001744">
    <property type="protein sequence ID" value="ADG69688.1"/>
    <property type="molecule type" value="Genomic_DNA"/>
</dbReference>
<evidence type="ECO:0000313" key="2">
    <source>
        <dbReference type="EMBL" id="ADG69688.1"/>
    </source>
</evidence>
<proteinExistence type="predicted"/>
<sequence length="437" mass="48695">MPLDTFTSAGIALSATAALTSAGMVAAYRHAQKIGLTNWLPAYLKSPRPAAINESEPIDLFLAVCDHYEPQWGRPQPADALARVNAWVENYPRLFSQFSDADGVAPQHTFFFPQDEYRPEYLDALAPLCRQGFGDVDIHLHHHHDTESGLREKLSTFRDTLFDRHGLLRTDPETGQVVYGFIHGNWCLNNSRRDGQWCGVDHETPILLKTGCYADFTMPSAPSDTQTTTINSIYHAVDRPGKNSHNTGTPAQAGHAPPPASLLMIQGPLVPDFSRAKWGLIPKVENGDLLASHPPARRRLPQWLKAAVTIHGKPNWRFIKLHTHGCKPVNQQMWLGDQVVNFHRDLARFCAQQPQYRLHYVTAWEMALLVRLAQKFPQFSTNEQIHLMRQIARGGPWPIPASLASDQSSGSDQQPATSPSPSEFIREAALQLSASCS</sequence>
<keyword evidence="3" id="KW-1185">Reference proteome</keyword>
<dbReference type="AlphaFoldDB" id="D5SX66"/>
<reference evidence="2 3" key="1">
    <citation type="journal article" date="2010" name="Stand. Genomic Sci.">
        <title>Complete genome sequence of Planctomyces limnophilus type strain (Mu 290).</title>
        <authorList>
            <person name="Labutti K."/>
            <person name="Sikorski J."/>
            <person name="Schneider S."/>
            <person name="Nolan M."/>
            <person name="Lucas S."/>
            <person name="Glavina Del Rio T."/>
            <person name="Tice H."/>
            <person name="Cheng J.F."/>
            <person name="Goodwin L."/>
            <person name="Pitluck S."/>
            <person name="Liolios K."/>
            <person name="Ivanova N."/>
            <person name="Mavromatis K."/>
            <person name="Mikhailova N."/>
            <person name="Pati A."/>
            <person name="Chen A."/>
            <person name="Palaniappan K."/>
            <person name="Land M."/>
            <person name="Hauser L."/>
            <person name="Chang Y.J."/>
            <person name="Jeffries C.D."/>
            <person name="Tindall B.J."/>
            <person name="Rohde M."/>
            <person name="Goker M."/>
            <person name="Woyke T."/>
            <person name="Bristow J."/>
            <person name="Eisen J.A."/>
            <person name="Markowitz V."/>
            <person name="Hugenholtz P."/>
            <person name="Kyrpides N.C."/>
            <person name="Klenk H.P."/>
            <person name="Lapidus A."/>
        </authorList>
    </citation>
    <scope>NUCLEOTIDE SEQUENCE [LARGE SCALE GENOMIC DNA]</scope>
    <source>
        <strain evidence="3">ATCC 43296 / DSM 3776 / IFAM 1008 / Mu 290</strain>
    </source>
</reference>
<dbReference type="STRING" id="521674.Plim_3876"/>
<gene>
    <name evidence="2" type="ordered locus">Plim_3876</name>
</gene>
<feature type="compositionally biased region" description="Polar residues" evidence="1">
    <location>
        <begin position="404"/>
        <end position="421"/>
    </location>
</feature>
<dbReference type="RefSeq" id="WP_013112119.1">
    <property type="nucleotide sequence ID" value="NC_014148.1"/>
</dbReference>